<dbReference type="CDD" id="cd03250">
    <property type="entry name" value="ABCC_MRP_domain1"/>
    <property type="match status" value="1"/>
</dbReference>
<dbReference type="GO" id="GO:0016887">
    <property type="term" value="F:ATP hydrolysis activity"/>
    <property type="evidence" value="ECO:0007669"/>
    <property type="project" value="InterPro"/>
</dbReference>
<feature type="transmembrane region" description="Helical" evidence="8">
    <location>
        <begin position="233"/>
        <end position="253"/>
    </location>
</feature>
<keyword evidence="6 8" id="KW-1133">Transmembrane helix</keyword>
<dbReference type="PANTHER" id="PTHR24223:SF448">
    <property type="entry name" value="FI20146P1-RELATED"/>
    <property type="match status" value="1"/>
</dbReference>
<feature type="domain" description="ABC transmembrane type-1" evidence="10">
    <location>
        <begin position="761"/>
        <end position="999"/>
    </location>
</feature>
<feature type="transmembrane region" description="Helical" evidence="8">
    <location>
        <begin position="80"/>
        <end position="102"/>
    </location>
</feature>
<accession>A0A653DLK7</accession>
<dbReference type="PROSITE" id="PS00211">
    <property type="entry name" value="ABC_TRANSPORTER_1"/>
    <property type="match status" value="2"/>
</dbReference>
<evidence type="ECO:0000256" key="4">
    <source>
        <dbReference type="ARBA" id="ARBA00022741"/>
    </source>
</evidence>
<keyword evidence="12" id="KW-1185">Reference proteome</keyword>
<feature type="transmembrane region" description="Helical" evidence="8">
    <location>
        <begin position="761"/>
        <end position="785"/>
    </location>
</feature>
<keyword evidence="5" id="KW-0067">ATP-binding</keyword>
<dbReference type="OrthoDB" id="6500128at2759"/>
<feature type="transmembrane region" description="Helical" evidence="8">
    <location>
        <begin position="844"/>
        <end position="872"/>
    </location>
</feature>
<feature type="domain" description="ABC transmembrane type-1" evidence="10">
    <location>
        <begin position="94"/>
        <end position="369"/>
    </location>
</feature>
<dbReference type="Gene3D" id="3.40.50.300">
    <property type="entry name" value="P-loop containing nucleotide triphosphate hydrolases"/>
    <property type="match status" value="2"/>
</dbReference>
<keyword evidence="2" id="KW-0813">Transport</keyword>
<comment type="subcellular location">
    <subcellularLocation>
        <location evidence="1">Membrane</location>
        <topology evidence="1">Multi-pass membrane protein</topology>
    </subcellularLocation>
</comment>
<evidence type="ECO:0000256" key="5">
    <source>
        <dbReference type="ARBA" id="ARBA00022840"/>
    </source>
</evidence>
<dbReference type="InterPro" id="IPR050173">
    <property type="entry name" value="ABC_transporter_C-like"/>
</dbReference>
<evidence type="ECO:0000256" key="8">
    <source>
        <dbReference type="SAM" id="Phobius"/>
    </source>
</evidence>
<evidence type="ECO:0008006" key="13">
    <source>
        <dbReference type="Google" id="ProtNLM"/>
    </source>
</evidence>
<dbReference type="SUPFAM" id="SSF90123">
    <property type="entry name" value="ABC transporter transmembrane region"/>
    <property type="match status" value="2"/>
</dbReference>
<dbReference type="InterPro" id="IPR003439">
    <property type="entry name" value="ABC_transporter-like_ATP-bd"/>
</dbReference>
<dbReference type="GO" id="GO:0140359">
    <property type="term" value="F:ABC-type transporter activity"/>
    <property type="evidence" value="ECO:0007669"/>
    <property type="project" value="InterPro"/>
</dbReference>
<proteinExistence type="predicted"/>
<dbReference type="Gene3D" id="1.20.1560.10">
    <property type="entry name" value="ABC transporter type 1, transmembrane domain"/>
    <property type="match status" value="2"/>
</dbReference>
<dbReference type="FunFam" id="1.20.1560.10:FF:000014">
    <property type="entry name" value="Multidrug resistance-associated protein member 4"/>
    <property type="match status" value="1"/>
</dbReference>
<feature type="transmembrane region" description="Helical" evidence="8">
    <location>
        <begin position="129"/>
        <end position="150"/>
    </location>
</feature>
<dbReference type="Pfam" id="PF00005">
    <property type="entry name" value="ABC_tran"/>
    <property type="match status" value="2"/>
</dbReference>
<dbReference type="PROSITE" id="PS50929">
    <property type="entry name" value="ABC_TM1F"/>
    <property type="match status" value="2"/>
</dbReference>
<dbReference type="SUPFAM" id="SSF52540">
    <property type="entry name" value="P-loop containing nucleoside triphosphate hydrolases"/>
    <property type="match status" value="2"/>
</dbReference>
<evidence type="ECO:0000313" key="11">
    <source>
        <dbReference type="EMBL" id="VEN61106.1"/>
    </source>
</evidence>
<evidence type="ECO:0000313" key="12">
    <source>
        <dbReference type="Proteomes" id="UP000410492"/>
    </source>
</evidence>
<dbReference type="InterPro" id="IPR027417">
    <property type="entry name" value="P-loop_NTPase"/>
</dbReference>
<reference evidence="11 12" key="1">
    <citation type="submission" date="2019-01" db="EMBL/GenBank/DDBJ databases">
        <authorList>
            <person name="Sayadi A."/>
        </authorList>
    </citation>
    <scope>NUCLEOTIDE SEQUENCE [LARGE SCALE GENOMIC DNA]</scope>
</reference>
<evidence type="ECO:0000256" key="1">
    <source>
        <dbReference type="ARBA" id="ARBA00004141"/>
    </source>
</evidence>
<dbReference type="PROSITE" id="PS50893">
    <property type="entry name" value="ABC_TRANSPORTER_2"/>
    <property type="match status" value="2"/>
</dbReference>
<feature type="transmembrane region" description="Helical" evidence="8">
    <location>
        <begin position="942"/>
        <end position="964"/>
    </location>
</feature>
<evidence type="ECO:0000256" key="3">
    <source>
        <dbReference type="ARBA" id="ARBA00022692"/>
    </source>
</evidence>
<dbReference type="FunFam" id="3.40.50.300:FF:000163">
    <property type="entry name" value="Multidrug resistance-associated protein member 4"/>
    <property type="match status" value="1"/>
</dbReference>
<keyword evidence="4" id="KW-0547">Nucleotide-binding</keyword>
<organism evidence="11 12">
    <name type="scientific">Callosobruchus maculatus</name>
    <name type="common">Southern cowpea weevil</name>
    <name type="synonym">Pulse bruchid</name>
    <dbReference type="NCBI Taxonomy" id="64391"/>
    <lineage>
        <taxon>Eukaryota</taxon>
        <taxon>Metazoa</taxon>
        <taxon>Ecdysozoa</taxon>
        <taxon>Arthropoda</taxon>
        <taxon>Hexapoda</taxon>
        <taxon>Insecta</taxon>
        <taxon>Pterygota</taxon>
        <taxon>Neoptera</taxon>
        <taxon>Endopterygota</taxon>
        <taxon>Coleoptera</taxon>
        <taxon>Polyphaga</taxon>
        <taxon>Cucujiformia</taxon>
        <taxon>Chrysomeloidea</taxon>
        <taxon>Chrysomelidae</taxon>
        <taxon>Bruchinae</taxon>
        <taxon>Bruchini</taxon>
        <taxon>Callosobruchus</taxon>
    </lineage>
</organism>
<dbReference type="PANTHER" id="PTHR24223">
    <property type="entry name" value="ATP-BINDING CASSETTE SUB-FAMILY C"/>
    <property type="match status" value="1"/>
</dbReference>
<dbReference type="Pfam" id="PF00664">
    <property type="entry name" value="ABC_membrane"/>
    <property type="match status" value="2"/>
</dbReference>
<feature type="domain" description="ABC transporter" evidence="9">
    <location>
        <begin position="409"/>
        <end position="632"/>
    </location>
</feature>
<feature type="transmembrane region" description="Helical" evidence="8">
    <location>
        <begin position="971"/>
        <end position="991"/>
    </location>
</feature>
<sequence length="1292" mass="146277">MEEFEEELKKLNKYDRTNIISKIWFCWMCPYFVKGWKKEVDEDDIYRHRRKHGSELLGNKLDAAWKCEIKNNKKPSLLRVLVKLFLGEVCLIYILICIAESLRMLQPMLMSRLLSYYDNNATEGNKNEAYMYAVLIVSVLFISVPCLHFFQMNVLQVGLKLRIACCALIYRKALKLNKAALGEVTIGQMINLLSNDVSRFDSCLQELHHLWVGPLETVIVMYLTYYYMGYSALAGPLFLLCFVPFQSYLGKLISKFRLRIALRTDQRVRLMNEVITGIQVIKMYTWEAAFAKAVDLARGKEMKSIRSASYIRAINVSCALILNRVAIYLCILAYVLTGNVLTSSYVYTMTTYFRLLNSVSMFFPRAVTTAFEVYVSIKRIQNFLLYEEIEPRAVEAPKITDDEKSCIGIYLKDVSVRWRNDSSDYTLENITIEAVPRRLTVIVGSVGSGKTTLLHVILRELYPVEGTANIVGAVSYASQEPWLFGASVRQNILFGQKFNKAKYDEVIRVCALERDFELLSHGDHTLIGERGVSLSGGQRARINLARAVYKEADIYLLDDPLSAVDTHVGKHLFEKCICGYLGSKCVILVTHQLQYLKNANSIYMLEDGKIKASGSYTDVKSSGKVFSRLVSQIEDEEEVRRKSVAPKEKKEHEVQVLEKESKATGNVPLSVYRDFAKAGGGFLKVLILILGFVLSQSSDSIAEYYVTWWVNIEQVRSSNTSAPTEATVNVSQSDAKITADDPYANWWLISLYTSDEGALTYYTLICMAVVVLCLARSLYFFNWCLTVSTRLHKSMMDNIVYSSMLFFSKNPSGRILNRFSKDIGSLDELLPFTLLDTVQIGLRVLAISIVIGSLSYWIIIPSIVILVIFYLLRTVYLQTSTAVKRIESITRSPVFTHLSTSLQGLTTIRALKAEDALTKEFDNYQNRNSAAYFMFIGASRTFGFWLDAICVIYVGVAIIILLFVKSESFGGNIGLALTQAMGITGMFQWGMRQWSELENQMTSVERVQEYAALKQEADEGKYQPPENWPDKGKIEFDKMSLQYTPEEPFVLKKVTFVIQPKEKVGIVGRTGAGKSSLIQALFRLAHIEGSILIDNVNTKTVPLKRLRSSISIIPQEPVLFSGTFRRNLDPFDEYKDEALWNALEEVELKSMVAELPSGLNHPVTEGGGNLSVGQRQLVCLARAILRNNKILVMDEATSNVDPQTDALIQKTIRKTFHDCTVLTIAHRLHTVMDSDKILVMDAGRSVEFDHPHLLLQDEESIFYSLVRQTGKTTAEALQKIAEENYKNRQDAD</sequence>
<gene>
    <name evidence="11" type="ORF">CALMAC_LOCUS18600</name>
</gene>
<evidence type="ECO:0000256" key="7">
    <source>
        <dbReference type="ARBA" id="ARBA00023136"/>
    </source>
</evidence>
<dbReference type="FunFam" id="1.20.1560.10:FF:000026">
    <property type="entry name" value="Multidrug resistance-associated protein lethal(2)03659"/>
    <property type="match status" value="1"/>
</dbReference>
<evidence type="ECO:0000259" key="9">
    <source>
        <dbReference type="PROSITE" id="PS50893"/>
    </source>
</evidence>
<dbReference type="InterPro" id="IPR017871">
    <property type="entry name" value="ABC_transporter-like_CS"/>
</dbReference>
<keyword evidence="3 8" id="KW-0812">Transmembrane</keyword>
<dbReference type="FunFam" id="3.40.50.300:FF:000482">
    <property type="entry name" value="Multidrug resistance-associated protein member 4"/>
    <property type="match status" value="1"/>
</dbReference>
<dbReference type="InterPro" id="IPR003593">
    <property type="entry name" value="AAA+_ATPase"/>
</dbReference>
<evidence type="ECO:0000256" key="2">
    <source>
        <dbReference type="ARBA" id="ARBA00022448"/>
    </source>
</evidence>
<dbReference type="InterPro" id="IPR036640">
    <property type="entry name" value="ABC1_TM_sf"/>
</dbReference>
<dbReference type="SMART" id="SM00382">
    <property type="entry name" value="AAA"/>
    <property type="match status" value="2"/>
</dbReference>
<dbReference type="GO" id="GO:0016020">
    <property type="term" value="C:membrane"/>
    <property type="evidence" value="ECO:0007669"/>
    <property type="project" value="UniProtKB-SubCell"/>
</dbReference>
<dbReference type="EMBL" id="CAACVG010012966">
    <property type="protein sequence ID" value="VEN61106.1"/>
    <property type="molecule type" value="Genomic_DNA"/>
</dbReference>
<evidence type="ECO:0000259" key="10">
    <source>
        <dbReference type="PROSITE" id="PS50929"/>
    </source>
</evidence>
<feature type="domain" description="ABC transporter" evidence="9">
    <location>
        <begin position="1034"/>
        <end position="1267"/>
    </location>
</feature>
<dbReference type="InterPro" id="IPR011527">
    <property type="entry name" value="ABC1_TM_dom"/>
</dbReference>
<evidence type="ECO:0000256" key="6">
    <source>
        <dbReference type="ARBA" id="ARBA00022989"/>
    </source>
</evidence>
<keyword evidence="7 8" id="KW-0472">Membrane</keyword>
<dbReference type="CDD" id="cd03244">
    <property type="entry name" value="ABCC_MRP_domain2"/>
    <property type="match status" value="1"/>
</dbReference>
<dbReference type="Proteomes" id="UP000410492">
    <property type="component" value="Unassembled WGS sequence"/>
</dbReference>
<dbReference type="GO" id="GO:0005524">
    <property type="term" value="F:ATP binding"/>
    <property type="evidence" value="ECO:0007669"/>
    <property type="project" value="UniProtKB-KW"/>
</dbReference>
<name>A0A653DLK7_CALMS</name>
<protein>
    <recommendedName>
        <fullName evidence="13">Multidrug resistance-associated protein lethal(2)03659</fullName>
    </recommendedName>
</protein>